<evidence type="ECO:0000313" key="3">
    <source>
        <dbReference type="Proteomes" id="UP001501153"/>
    </source>
</evidence>
<feature type="domain" description="Glycosyltransferase 2-like" evidence="1">
    <location>
        <begin position="9"/>
        <end position="133"/>
    </location>
</feature>
<comment type="caution">
    <text evidence="2">The sequence shown here is derived from an EMBL/GenBank/DDBJ whole genome shotgun (WGS) entry which is preliminary data.</text>
</comment>
<dbReference type="PANTHER" id="PTHR43685:SF2">
    <property type="entry name" value="GLYCOSYLTRANSFERASE 2-LIKE DOMAIN-CONTAINING PROTEIN"/>
    <property type="match status" value="1"/>
</dbReference>
<organism evidence="2 3">
    <name type="scientific">Hymenobacter saemangeumensis</name>
    <dbReference type="NCBI Taxonomy" id="1084522"/>
    <lineage>
        <taxon>Bacteria</taxon>
        <taxon>Pseudomonadati</taxon>
        <taxon>Bacteroidota</taxon>
        <taxon>Cytophagia</taxon>
        <taxon>Cytophagales</taxon>
        <taxon>Hymenobacteraceae</taxon>
        <taxon>Hymenobacter</taxon>
    </lineage>
</organism>
<dbReference type="Proteomes" id="UP001501153">
    <property type="component" value="Unassembled WGS sequence"/>
</dbReference>
<sequence length="324" mass="37343">MSAYRVSYLVTTYNKLPYLKQVLGRLVAARLPDEEIVVADGGSSDGTPAFLQELYEAGKIQQFVSERDKGESHGFNKCMLMARGEVLKYITDDDAFNYPAIRACVDFMHAHPDVDAVMGYNATTQEEDLTYARVKEDPAVDFMRWYEHKEPFWMIGLPLLIRRSSLPLLGLFYTGVVFVDLEYTYRISTVKANIAWCTALLSMHVDNPNGNFNRMSPKSREAEYTRVRNFFVKPTRRGPGQFLRDTIEAAKRPIRPMKRRFFDRMGWAQFQNPEVFSTGYVPKEGEDHLMAVFRVCDEFMAAQNTLRKTEFIYKAQAVTKVMPH</sequence>
<dbReference type="Gene3D" id="3.90.550.10">
    <property type="entry name" value="Spore Coat Polysaccharide Biosynthesis Protein SpsA, Chain A"/>
    <property type="match status" value="1"/>
</dbReference>
<dbReference type="InterPro" id="IPR050834">
    <property type="entry name" value="Glycosyltransf_2"/>
</dbReference>
<evidence type="ECO:0000259" key="1">
    <source>
        <dbReference type="Pfam" id="PF00535"/>
    </source>
</evidence>
<dbReference type="EMBL" id="BAABGZ010000082">
    <property type="protein sequence ID" value="GAA4370397.1"/>
    <property type="molecule type" value="Genomic_DNA"/>
</dbReference>
<dbReference type="PANTHER" id="PTHR43685">
    <property type="entry name" value="GLYCOSYLTRANSFERASE"/>
    <property type="match status" value="1"/>
</dbReference>
<keyword evidence="3" id="KW-1185">Reference proteome</keyword>
<dbReference type="CDD" id="cd00761">
    <property type="entry name" value="Glyco_tranf_GTA_type"/>
    <property type="match status" value="1"/>
</dbReference>
<dbReference type="SUPFAM" id="SSF53448">
    <property type="entry name" value="Nucleotide-diphospho-sugar transferases"/>
    <property type="match status" value="1"/>
</dbReference>
<protein>
    <recommendedName>
        <fullName evidence="1">Glycosyltransferase 2-like domain-containing protein</fullName>
    </recommendedName>
</protein>
<evidence type="ECO:0000313" key="2">
    <source>
        <dbReference type="EMBL" id="GAA4370397.1"/>
    </source>
</evidence>
<gene>
    <name evidence="2" type="ORF">GCM10023185_44810</name>
</gene>
<reference evidence="3" key="1">
    <citation type="journal article" date="2019" name="Int. J. Syst. Evol. Microbiol.">
        <title>The Global Catalogue of Microorganisms (GCM) 10K type strain sequencing project: providing services to taxonomists for standard genome sequencing and annotation.</title>
        <authorList>
            <consortium name="The Broad Institute Genomics Platform"/>
            <consortium name="The Broad Institute Genome Sequencing Center for Infectious Disease"/>
            <person name="Wu L."/>
            <person name="Ma J."/>
        </authorList>
    </citation>
    <scope>NUCLEOTIDE SEQUENCE [LARGE SCALE GENOMIC DNA]</scope>
    <source>
        <strain evidence="3">JCM 17923</strain>
    </source>
</reference>
<proteinExistence type="predicted"/>
<dbReference type="InterPro" id="IPR029044">
    <property type="entry name" value="Nucleotide-diphossugar_trans"/>
</dbReference>
<accession>A0ABP8ISH0</accession>
<dbReference type="InterPro" id="IPR001173">
    <property type="entry name" value="Glyco_trans_2-like"/>
</dbReference>
<dbReference type="Pfam" id="PF00535">
    <property type="entry name" value="Glycos_transf_2"/>
    <property type="match status" value="1"/>
</dbReference>
<name>A0ABP8ISH0_9BACT</name>
<dbReference type="RefSeq" id="WP_345238402.1">
    <property type="nucleotide sequence ID" value="NZ_BAABGZ010000082.1"/>
</dbReference>